<dbReference type="InterPro" id="IPR002933">
    <property type="entry name" value="Peptidase_M20"/>
</dbReference>
<dbReference type="NCBIfam" id="TIGR01892">
    <property type="entry name" value="AcOrn-deacetyl"/>
    <property type="match status" value="1"/>
</dbReference>
<keyword evidence="8 11" id="KW-0378">Hydrolase</keyword>
<dbReference type="GO" id="GO:0046872">
    <property type="term" value="F:metal ion binding"/>
    <property type="evidence" value="ECO:0007669"/>
    <property type="project" value="UniProtKB-KW"/>
</dbReference>
<dbReference type="Pfam" id="PF01546">
    <property type="entry name" value="Peptidase_M20"/>
    <property type="match status" value="1"/>
</dbReference>
<dbReference type="EMBL" id="UOFI01000036">
    <property type="protein sequence ID" value="VAW62988.1"/>
    <property type="molecule type" value="Genomic_DNA"/>
</dbReference>
<gene>
    <name evidence="11" type="ORF">MNBD_GAMMA09-558</name>
</gene>
<dbReference type="NCBIfam" id="NF003474">
    <property type="entry name" value="PRK05111.1"/>
    <property type="match status" value="1"/>
</dbReference>
<dbReference type="Pfam" id="PF07687">
    <property type="entry name" value="M20_dimer"/>
    <property type="match status" value="1"/>
</dbReference>
<dbReference type="PANTHER" id="PTHR43808">
    <property type="entry name" value="ACETYLORNITHINE DEACETYLASE"/>
    <property type="match status" value="1"/>
</dbReference>
<proteinExistence type="inferred from homology"/>
<dbReference type="GO" id="GO:0008777">
    <property type="term" value="F:acetylornithine deacetylase activity"/>
    <property type="evidence" value="ECO:0007669"/>
    <property type="project" value="UniProtKB-EC"/>
</dbReference>
<keyword evidence="7" id="KW-0479">Metal-binding</keyword>
<dbReference type="FunFam" id="3.30.70.360:FF:000003">
    <property type="entry name" value="Acetylornithine deacetylase"/>
    <property type="match status" value="1"/>
</dbReference>
<evidence type="ECO:0000256" key="2">
    <source>
        <dbReference type="ARBA" id="ARBA00004496"/>
    </source>
</evidence>
<dbReference type="GO" id="GO:0006526">
    <property type="term" value="P:L-arginine biosynthetic process"/>
    <property type="evidence" value="ECO:0007669"/>
    <property type="project" value="UniProtKB-KW"/>
</dbReference>
<sequence>MSPSQIKPDMLDMMQQLIETPSVSCVDPQIDQSNMPVINLLANWLDELGFKVEVLPVDKGKANLVATLGSGLDNNPAGGLILAGHTDTVPYDESRWQHNPFKLSEDNGKFYGLGTSDMKAFLAIAIEAALSFKASEYKQPLIILATCDEETTMAGAKALVDAGKPAARYAIIGEPTGLKPIRMHKGIMMEAIRITGLAGHSSNPAYGHNALEAMHRVIAELLRWRDELQQQYSNHLFEVPVPTINLGHIHGGDNPNRICGACELHIDIRPLPGMDLDDLRHKLNTRLQSVMPAHGFTLQTLPLFSGIDAMQTPAESAIVKAAEKLTGKAAGSVAFGTEAPYLTSLGIETIVLGPGDIDQAHQPDEYLDIDRIKPTIELLKKFIYQFCIQP</sequence>
<keyword evidence="6" id="KW-0028">Amino-acid biosynthesis</keyword>
<evidence type="ECO:0000256" key="5">
    <source>
        <dbReference type="ARBA" id="ARBA00022571"/>
    </source>
</evidence>
<reference evidence="11" key="1">
    <citation type="submission" date="2018-06" db="EMBL/GenBank/DDBJ databases">
        <authorList>
            <person name="Zhirakovskaya E."/>
        </authorList>
    </citation>
    <scope>NUCLEOTIDE SEQUENCE</scope>
</reference>
<evidence type="ECO:0000256" key="9">
    <source>
        <dbReference type="ARBA" id="ARBA00022833"/>
    </source>
</evidence>
<comment type="cofactor">
    <cofactor evidence="1">
        <name>Zn(2+)</name>
        <dbReference type="ChEBI" id="CHEBI:29105"/>
    </cofactor>
</comment>
<feature type="domain" description="Peptidase M20 dimerisation" evidence="10">
    <location>
        <begin position="183"/>
        <end position="292"/>
    </location>
</feature>
<dbReference type="CDD" id="cd03894">
    <property type="entry name" value="M20_ArgE"/>
    <property type="match status" value="1"/>
</dbReference>
<evidence type="ECO:0000256" key="1">
    <source>
        <dbReference type="ARBA" id="ARBA00001947"/>
    </source>
</evidence>
<dbReference type="Gene3D" id="3.30.70.360">
    <property type="match status" value="1"/>
</dbReference>
<dbReference type="InterPro" id="IPR050072">
    <property type="entry name" value="Peptidase_M20A"/>
</dbReference>
<dbReference type="AlphaFoldDB" id="A0A3B0X3V3"/>
<dbReference type="InterPro" id="IPR010169">
    <property type="entry name" value="AcOrn-deacetyl"/>
</dbReference>
<evidence type="ECO:0000256" key="8">
    <source>
        <dbReference type="ARBA" id="ARBA00022801"/>
    </source>
</evidence>
<comment type="similarity">
    <text evidence="3">Belongs to the peptidase M20A family. ArgE subfamily.</text>
</comment>
<dbReference type="PANTHER" id="PTHR43808:SF1">
    <property type="entry name" value="ACETYLORNITHINE DEACETYLASE"/>
    <property type="match status" value="1"/>
</dbReference>
<dbReference type="SUPFAM" id="SSF53187">
    <property type="entry name" value="Zn-dependent exopeptidases"/>
    <property type="match status" value="1"/>
</dbReference>
<dbReference type="InterPro" id="IPR036264">
    <property type="entry name" value="Bact_exopeptidase_dim_dom"/>
</dbReference>
<evidence type="ECO:0000256" key="6">
    <source>
        <dbReference type="ARBA" id="ARBA00022605"/>
    </source>
</evidence>
<dbReference type="InterPro" id="IPR001261">
    <property type="entry name" value="ArgE/DapE_CS"/>
</dbReference>
<evidence type="ECO:0000256" key="3">
    <source>
        <dbReference type="ARBA" id="ARBA00005691"/>
    </source>
</evidence>
<evidence type="ECO:0000259" key="10">
    <source>
        <dbReference type="Pfam" id="PF07687"/>
    </source>
</evidence>
<keyword evidence="9" id="KW-0862">Zinc</keyword>
<evidence type="ECO:0000256" key="7">
    <source>
        <dbReference type="ARBA" id="ARBA00022723"/>
    </source>
</evidence>
<protein>
    <submittedName>
        <fullName evidence="11">Acetylornithine deacetylase</fullName>
        <ecNumber evidence="11">3.5.1.16</ecNumber>
    </submittedName>
</protein>
<evidence type="ECO:0000256" key="4">
    <source>
        <dbReference type="ARBA" id="ARBA00022490"/>
    </source>
</evidence>
<accession>A0A3B0X3V3</accession>
<keyword evidence="4" id="KW-0963">Cytoplasm</keyword>
<dbReference type="EC" id="3.5.1.16" evidence="11"/>
<organism evidence="11">
    <name type="scientific">hydrothermal vent metagenome</name>
    <dbReference type="NCBI Taxonomy" id="652676"/>
    <lineage>
        <taxon>unclassified sequences</taxon>
        <taxon>metagenomes</taxon>
        <taxon>ecological metagenomes</taxon>
    </lineage>
</organism>
<evidence type="ECO:0000313" key="11">
    <source>
        <dbReference type="EMBL" id="VAW62988.1"/>
    </source>
</evidence>
<keyword evidence="5" id="KW-0055">Arginine biosynthesis</keyword>
<dbReference type="Gene3D" id="3.40.630.10">
    <property type="entry name" value="Zn peptidases"/>
    <property type="match status" value="1"/>
</dbReference>
<dbReference type="GO" id="GO:0005737">
    <property type="term" value="C:cytoplasm"/>
    <property type="evidence" value="ECO:0007669"/>
    <property type="project" value="UniProtKB-SubCell"/>
</dbReference>
<dbReference type="InterPro" id="IPR011650">
    <property type="entry name" value="Peptidase_M20_dimer"/>
</dbReference>
<dbReference type="PROSITE" id="PS00759">
    <property type="entry name" value="ARGE_DAPE_CPG2_2"/>
    <property type="match status" value="1"/>
</dbReference>
<comment type="subcellular location">
    <subcellularLocation>
        <location evidence="2">Cytoplasm</location>
    </subcellularLocation>
</comment>
<dbReference type="HAMAP" id="MF_01108">
    <property type="entry name" value="ArgE"/>
    <property type="match status" value="1"/>
</dbReference>
<name>A0A3B0X3V3_9ZZZZ</name>
<dbReference type="SUPFAM" id="SSF55031">
    <property type="entry name" value="Bacterial exopeptidase dimerisation domain"/>
    <property type="match status" value="1"/>
</dbReference>